<keyword evidence="1" id="KW-1133">Transmembrane helix</keyword>
<accession>A0A219AND4</accession>
<feature type="transmembrane region" description="Helical" evidence="1">
    <location>
        <begin position="227"/>
        <end position="246"/>
    </location>
</feature>
<dbReference type="InterPro" id="IPR049326">
    <property type="entry name" value="Rhodopsin_dom_fungi"/>
</dbReference>
<evidence type="ECO:0000313" key="4">
    <source>
        <dbReference type="Proteomes" id="UP000078397"/>
    </source>
</evidence>
<dbReference type="GeneID" id="28858910"/>
<dbReference type="EMBL" id="LSBJ02000030">
    <property type="protein sequence ID" value="OWT42263.1"/>
    <property type="molecule type" value="Genomic_DNA"/>
</dbReference>
<dbReference type="RefSeq" id="XP_022284808.1">
    <property type="nucleotide sequence ID" value="XM_022430185.1"/>
</dbReference>
<name>A0A219AND4_METCM</name>
<keyword evidence="4" id="KW-1185">Reference proteome</keyword>
<feature type="transmembrane region" description="Helical" evidence="1">
    <location>
        <begin position="150"/>
        <end position="170"/>
    </location>
</feature>
<dbReference type="AlphaFoldDB" id="A0A219AND4"/>
<feature type="transmembrane region" description="Helical" evidence="1">
    <location>
        <begin position="110"/>
        <end position="130"/>
    </location>
</feature>
<protein>
    <recommendedName>
        <fullName evidence="2">Rhodopsin domain-containing protein</fullName>
    </recommendedName>
</protein>
<evidence type="ECO:0000259" key="2">
    <source>
        <dbReference type="Pfam" id="PF20684"/>
    </source>
</evidence>
<keyword evidence="1" id="KW-0472">Membrane</keyword>
<evidence type="ECO:0000256" key="1">
    <source>
        <dbReference type="SAM" id="Phobius"/>
    </source>
</evidence>
<organism evidence="3 4">
    <name type="scientific">Pochonia chlamydosporia 170</name>
    <dbReference type="NCBI Taxonomy" id="1380566"/>
    <lineage>
        <taxon>Eukaryota</taxon>
        <taxon>Fungi</taxon>
        <taxon>Dikarya</taxon>
        <taxon>Ascomycota</taxon>
        <taxon>Pezizomycotina</taxon>
        <taxon>Sordariomycetes</taxon>
        <taxon>Hypocreomycetidae</taxon>
        <taxon>Hypocreales</taxon>
        <taxon>Clavicipitaceae</taxon>
        <taxon>Pochonia</taxon>
    </lineage>
</organism>
<keyword evidence="1" id="KW-0812">Transmembrane</keyword>
<gene>
    <name evidence="3" type="ORF">VFPPC_18598</name>
</gene>
<feature type="transmembrane region" description="Helical" evidence="1">
    <location>
        <begin position="195"/>
        <end position="215"/>
    </location>
</feature>
<evidence type="ECO:0000313" key="3">
    <source>
        <dbReference type="EMBL" id="OWT42263.1"/>
    </source>
</evidence>
<dbReference type="OrthoDB" id="3934549at2759"/>
<dbReference type="Proteomes" id="UP000078397">
    <property type="component" value="Unassembled WGS sequence"/>
</dbReference>
<comment type="caution">
    <text evidence="3">The sequence shown here is derived from an EMBL/GenBank/DDBJ whole genome shotgun (WGS) entry which is preliminary data.</text>
</comment>
<reference evidence="3 4" key="1">
    <citation type="journal article" date="2016" name="PLoS Pathog.">
        <title>Biosynthesis of antibiotic leucinostatins in bio-control fungus Purpureocillium lilacinum and their inhibition on phytophthora revealed by genome mining.</title>
        <authorList>
            <person name="Wang G."/>
            <person name="Liu Z."/>
            <person name="Lin R."/>
            <person name="Li E."/>
            <person name="Mao Z."/>
            <person name="Ling J."/>
            <person name="Yang Y."/>
            <person name="Yin W.B."/>
            <person name="Xie B."/>
        </authorList>
    </citation>
    <scope>NUCLEOTIDE SEQUENCE [LARGE SCALE GENOMIC DNA]</scope>
    <source>
        <strain evidence="3">170</strain>
    </source>
</reference>
<sequence length="337" mass="37873">MLSLNVYPPSSPRQRILAEVIRVVKLTATVAALTRVARKCATPRHGKSSQSTTAVVVRWLQDLTAIYQYNGFRLRQTLEIEHCCLLCSTKCMPGWQVHVWLTRLPVSTRLLLSVLIIPNMVAQIGEFVTFDQAMRSQGVPQPFRYLRLSVYLLLSGIVGLGMAFSLLWLFPCLPIQSNFSDEIHAESCADMVRPAWILISVGFDIILICIPLSILYRAKLQHHQRGALIVVFTTSILGTISGDIGLNDLLRSLEILLYSVGKLVSLLSRRTSTNPAGVTFSFRRQHNHLHASNGLVRRNDSDIELIERRQILKGALTPVSRPLKNKIVWEQNVSENN</sequence>
<feature type="domain" description="Rhodopsin" evidence="2">
    <location>
        <begin position="144"/>
        <end position="244"/>
    </location>
</feature>
<proteinExistence type="predicted"/>
<dbReference type="Pfam" id="PF20684">
    <property type="entry name" value="Fung_rhodopsin"/>
    <property type="match status" value="1"/>
</dbReference>
<dbReference type="KEGG" id="pchm:VFPPC_18598"/>